<dbReference type="Pfam" id="PF02383">
    <property type="entry name" value="Syja_N"/>
    <property type="match status" value="1"/>
</dbReference>
<keyword evidence="3" id="KW-0472">Membrane</keyword>
<dbReference type="Proteomes" id="UP000241769">
    <property type="component" value="Unassembled WGS sequence"/>
</dbReference>
<dbReference type="PANTHER" id="PTHR45738:SF5">
    <property type="entry name" value="POLYPHOSPHOINOSITIDE PHOSPHATASE"/>
    <property type="match status" value="1"/>
</dbReference>
<dbReference type="GO" id="GO:0043813">
    <property type="term" value="F:phosphatidylinositol-3,5-bisphosphate 5-phosphatase activity"/>
    <property type="evidence" value="ECO:0007669"/>
    <property type="project" value="InterPro"/>
</dbReference>
<dbReference type="STRING" id="1890364.A0A2P6NZD5"/>
<evidence type="ECO:0000256" key="1">
    <source>
        <dbReference type="ARBA" id="ARBA00004308"/>
    </source>
</evidence>
<evidence type="ECO:0000256" key="3">
    <source>
        <dbReference type="ARBA" id="ARBA00023136"/>
    </source>
</evidence>
<accession>A0A2P6NZD5</accession>
<dbReference type="EMBL" id="MDYQ01000004">
    <property type="protein sequence ID" value="PRP89289.1"/>
    <property type="molecule type" value="Genomic_DNA"/>
</dbReference>
<dbReference type="InterPro" id="IPR043573">
    <property type="entry name" value="Fig4-like"/>
</dbReference>
<evidence type="ECO:0000256" key="4">
    <source>
        <dbReference type="SAM" id="MobiDB-lite"/>
    </source>
</evidence>
<evidence type="ECO:0000259" key="5">
    <source>
        <dbReference type="PROSITE" id="PS50275"/>
    </source>
</evidence>
<comment type="caution">
    <text evidence="6">The sequence shown here is derived from an EMBL/GenBank/DDBJ whole genome shotgun (WGS) entry which is preliminary data.</text>
</comment>
<dbReference type="PANTHER" id="PTHR45738">
    <property type="entry name" value="POLYPHOSPHOINOSITIDE PHOSPHATASE"/>
    <property type="match status" value="1"/>
</dbReference>
<sequence length="868" mass="100088">MFVDGDGKDVSFLKADDPLRLKSEGIPATEDEPRGEFVPFPHDYLFQINVYETKTRFLLVGFNCFKDRFRVLQIDRTYATQLRLVEDPSLYTQSELEQLLHMYGEGNKSTGGIKKTCVAFGLIGFVRFLQGYFMVLITGRRKVGEISGHFIYGIEDTTQIYIPSVKPTTSTSNEAFDEVKYRNLFFGLDLKKDFYFSYTYDLTRTLQYSMMNHHTTSGNKYDPKYVWNFYLLKRLRKLSAKNGGSVWLLPIIHGFYSQSAISIYGKTIDLILIARRSRQFAGTRFLKRGINEEGYVANDVESEQIVVYNQSPMFNYSDLLSQSKKTRKNESTSHFSSFVQASLKYLPAKIEPRDAIRISEIPRITVILTRAKVRGSIPLYWSQDNSNLAPKPPVIIQKRDPFYASTILHFSRLFRRYGHKVVVLNIVKQEEKQPRETILGNEWADAIDFLNTLLPEDKQITHIAFDIRRCHKTLKAGMMEEMEKIAQETIAMTGFYHSGKKLYRTVRRESQSGSKPYTTEWVQRVRMNCVDSLDRTNTGQFCIGKAALGHQLYALGITEDVHLDLDSDIVELLIGMYESHGNHLALQYAGSELVNTIKTYRAGNIVTHSRDLLTTVKRYYSNSFTDAEKQHAINLFLGHFVPYHQPMSLWDLESDYHLHHQTNRKEDMLLSNTKWWEAPLQSFDQDISVKSIKVKDVVDAIDRFFAEYYPAEKMTSFDVTLNLPFKWPYVYRIYPPSSTAHSDSYYNDGPPSRQNSNGKLGKKKTSVVPSKKRATQEIAVEETKEEKDRRKVFESYLELSVVTSPPTAPELTFYNVVVDGLPPLRDDTNEEAQAKFYQDYVDELSNIDNPTEAAADFYTDYLLQADTF</sequence>
<evidence type="ECO:0000313" key="6">
    <source>
        <dbReference type="EMBL" id="PRP89289.1"/>
    </source>
</evidence>
<dbReference type="OrthoDB" id="405996at2759"/>
<keyword evidence="2" id="KW-0378">Hydrolase</keyword>
<evidence type="ECO:0000313" key="7">
    <source>
        <dbReference type="Proteomes" id="UP000241769"/>
    </source>
</evidence>
<feature type="domain" description="SAC" evidence="5">
    <location>
        <begin position="185"/>
        <end position="590"/>
    </location>
</feature>
<reference evidence="6 7" key="1">
    <citation type="journal article" date="2018" name="Genome Biol. Evol.">
        <title>Multiple Roots of Fruiting Body Formation in Amoebozoa.</title>
        <authorList>
            <person name="Hillmann F."/>
            <person name="Forbes G."/>
            <person name="Novohradska S."/>
            <person name="Ferling I."/>
            <person name="Riege K."/>
            <person name="Groth M."/>
            <person name="Westermann M."/>
            <person name="Marz M."/>
            <person name="Spaller T."/>
            <person name="Winckler T."/>
            <person name="Schaap P."/>
            <person name="Glockner G."/>
        </authorList>
    </citation>
    <scope>NUCLEOTIDE SEQUENCE [LARGE SCALE GENOMIC DNA]</scope>
    <source>
        <strain evidence="6 7">Jena</strain>
    </source>
</reference>
<protein>
    <recommendedName>
        <fullName evidence="5">SAC domain-containing protein</fullName>
    </recommendedName>
</protein>
<gene>
    <name evidence="6" type="ORF">PROFUN_02163</name>
</gene>
<dbReference type="InParanoid" id="A0A2P6NZD5"/>
<dbReference type="GO" id="GO:0012505">
    <property type="term" value="C:endomembrane system"/>
    <property type="evidence" value="ECO:0007669"/>
    <property type="project" value="UniProtKB-SubCell"/>
</dbReference>
<dbReference type="PROSITE" id="PS50275">
    <property type="entry name" value="SAC"/>
    <property type="match status" value="1"/>
</dbReference>
<dbReference type="GO" id="GO:0046856">
    <property type="term" value="P:phosphatidylinositol dephosphorylation"/>
    <property type="evidence" value="ECO:0007669"/>
    <property type="project" value="InterPro"/>
</dbReference>
<feature type="region of interest" description="Disordered" evidence="4">
    <location>
        <begin position="744"/>
        <end position="781"/>
    </location>
</feature>
<name>A0A2P6NZD5_9EUKA</name>
<dbReference type="InterPro" id="IPR002013">
    <property type="entry name" value="SAC_dom"/>
</dbReference>
<dbReference type="AlphaFoldDB" id="A0A2P6NZD5"/>
<feature type="compositionally biased region" description="Basic residues" evidence="4">
    <location>
        <begin position="760"/>
        <end position="773"/>
    </location>
</feature>
<evidence type="ECO:0000256" key="2">
    <source>
        <dbReference type="ARBA" id="ARBA00022801"/>
    </source>
</evidence>
<proteinExistence type="predicted"/>
<keyword evidence="7" id="KW-1185">Reference proteome</keyword>
<organism evidence="6 7">
    <name type="scientific">Planoprotostelium fungivorum</name>
    <dbReference type="NCBI Taxonomy" id="1890364"/>
    <lineage>
        <taxon>Eukaryota</taxon>
        <taxon>Amoebozoa</taxon>
        <taxon>Evosea</taxon>
        <taxon>Variosea</taxon>
        <taxon>Cavosteliida</taxon>
        <taxon>Cavosteliaceae</taxon>
        <taxon>Planoprotostelium</taxon>
    </lineage>
</organism>
<comment type="subcellular location">
    <subcellularLocation>
        <location evidence="1">Endomembrane system</location>
    </subcellularLocation>
</comment>
<dbReference type="FunCoup" id="A0A2P6NZD5">
    <property type="interactions" value="241"/>
</dbReference>